<sequence>MNGTGVAPNGEAALTDQEIDVLDRLLSVHDRGAFYMAYNAMFDSSEALLQTQISTFSGAVGGTALGPNRLVQVMFRASCIQSGLGSHP</sequence>
<accession>A0ABU4ZNH9</accession>
<dbReference type="RefSeq" id="WP_320234876.1">
    <property type="nucleotide sequence ID" value="NZ_JAVIJF010000015.1"/>
</dbReference>
<name>A0ABU4ZNH9_9HYPH</name>
<proteinExistence type="predicted"/>
<evidence type="ECO:0000313" key="1">
    <source>
        <dbReference type="EMBL" id="MDX8526939.1"/>
    </source>
</evidence>
<gene>
    <name evidence="1" type="ORF">RFM68_20770</name>
</gene>
<reference evidence="1 2" key="1">
    <citation type="submission" date="2023-08" db="EMBL/GenBank/DDBJ databases">
        <title>Implementing the SeqCode for naming new Mesorhizobium species isolated from Vachellia karroo root nodules.</title>
        <authorList>
            <person name="Van Lill M."/>
        </authorList>
    </citation>
    <scope>NUCLEOTIDE SEQUENCE [LARGE SCALE GENOMIC DNA]</scope>
    <source>
        <strain evidence="1 2">MSK 1335</strain>
    </source>
</reference>
<dbReference type="EMBL" id="JAVIJF010000015">
    <property type="protein sequence ID" value="MDX8526939.1"/>
    <property type="molecule type" value="Genomic_DNA"/>
</dbReference>
<keyword evidence="2" id="KW-1185">Reference proteome</keyword>
<organism evidence="1 2">
    <name type="scientific">Mesorhizobium montanum</name>
    <dbReference type="NCBI Taxonomy" id="3072323"/>
    <lineage>
        <taxon>Bacteria</taxon>
        <taxon>Pseudomonadati</taxon>
        <taxon>Pseudomonadota</taxon>
        <taxon>Alphaproteobacteria</taxon>
        <taxon>Hyphomicrobiales</taxon>
        <taxon>Phyllobacteriaceae</taxon>
        <taxon>Mesorhizobium</taxon>
    </lineage>
</organism>
<dbReference type="Proteomes" id="UP001276840">
    <property type="component" value="Unassembled WGS sequence"/>
</dbReference>
<protein>
    <submittedName>
        <fullName evidence="1">Uncharacterized protein</fullName>
    </submittedName>
</protein>
<evidence type="ECO:0000313" key="2">
    <source>
        <dbReference type="Proteomes" id="UP001276840"/>
    </source>
</evidence>
<comment type="caution">
    <text evidence="1">The sequence shown here is derived from an EMBL/GenBank/DDBJ whole genome shotgun (WGS) entry which is preliminary data.</text>
</comment>